<accession>E9I022</accession>
<dbReference type="GO" id="GO:0042734">
    <property type="term" value="C:presynaptic membrane"/>
    <property type="evidence" value="ECO:0000318"/>
    <property type="project" value="GO_Central"/>
</dbReference>
<dbReference type="InParanoid" id="E9I022"/>
<proteinExistence type="predicted"/>
<evidence type="ECO:0000313" key="2">
    <source>
        <dbReference type="EMBL" id="EFX62657.1"/>
    </source>
</evidence>
<dbReference type="HOGENOM" id="CLU_1416452_0_0_1"/>
<dbReference type="Pfam" id="PF14656">
    <property type="entry name" value="RAB3GAP2_C"/>
    <property type="match status" value="1"/>
</dbReference>
<dbReference type="GO" id="GO:0031267">
    <property type="term" value="F:small GTPase binding"/>
    <property type="evidence" value="ECO:0000318"/>
    <property type="project" value="GO_Central"/>
</dbReference>
<reference evidence="2 3" key="1">
    <citation type="journal article" date="2011" name="Science">
        <title>The ecoresponsive genome of Daphnia pulex.</title>
        <authorList>
            <person name="Colbourne J.K."/>
            <person name="Pfrender M.E."/>
            <person name="Gilbert D."/>
            <person name="Thomas W.K."/>
            <person name="Tucker A."/>
            <person name="Oakley T.H."/>
            <person name="Tokishita S."/>
            <person name="Aerts A."/>
            <person name="Arnold G.J."/>
            <person name="Basu M.K."/>
            <person name="Bauer D.J."/>
            <person name="Caceres C.E."/>
            <person name="Carmel L."/>
            <person name="Casola C."/>
            <person name="Choi J.H."/>
            <person name="Detter J.C."/>
            <person name="Dong Q."/>
            <person name="Dusheyko S."/>
            <person name="Eads B.D."/>
            <person name="Frohlich T."/>
            <person name="Geiler-Samerotte K.A."/>
            <person name="Gerlach D."/>
            <person name="Hatcher P."/>
            <person name="Jogdeo S."/>
            <person name="Krijgsveld J."/>
            <person name="Kriventseva E.V."/>
            <person name="Kultz D."/>
            <person name="Laforsch C."/>
            <person name="Lindquist E."/>
            <person name="Lopez J."/>
            <person name="Manak J.R."/>
            <person name="Muller J."/>
            <person name="Pangilinan J."/>
            <person name="Patwardhan R.P."/>
            <person name="Pitluck S."/>
            <person name="Pritham E.J."/>
            <person name="Rechtsteiner A."/>
            <person name="Rho M."/>
            <person name="Rogozin I.B."/>
            <person name="Sakarya O."/>
            <person name="Salamov A."/>
            <person name="Schaack S."/>
            <person name="Shapiro H."/>
            <person name="Shiga Y."/>
            <person name="Skalitzky C."/>
            <person name="Smith Z."/>
            <person name="Souvorov A."/>
            <person name="Sung W."/>
            <person name="Tang Z."/>
            <person name="Tsuchiya D."/>
            <person name="Tu H."/>
            <person name="Vos H."/>
            <person name="Wang M."/>
            <person name="Wolf Y.I."/>
            <person name="Yamagata H."/>
            <person name="Yamada T."/>
            <person name="Ye Y."/>
            <person name="Shaw J.R."/>
            <person name="Andrews J."/>
            <person name="Crease T.J."/>
            <person name="Tang H."/>
            <person name="Lucas S.M."/>
            <person name="Robertson H.M."/>
            <person name="Bork P."/>
            <person name="Koonin E.V."/>
            <person name="Zdobnov E.M."/>
            <person name="Grigoriev I.V."/>
            <person name="Lynch M."/>
            <person name="Boore J.L."/>
        </authorList>
    </citation>
    <scope>NUCLEOTIDE SEQUENCE [LARGE SCALE GENOMIC DNA]</scope>
</reference>
<dbReference type="KEGG" id="dpx:DAPPUDRAFT_120008"/>
<keyword evidence="3" id="KW-1185">Reference proteome</keyword>
<protein>
    <recommendedName>
        <fullName evidence="1">Rab3GAP regulatory subunit C-terminal domain-containing protein</fullName>
    </recommendedName>
</protein>
<dbReference type="EMBL" id="GL733456">
    <property type="protein sequence ID" value="EFX62657.1"/>
    <property type="molecule type" value="Genomic_DNA"/>
</dbReference>
<dbReference type="Proteomes" id="UP000000305">
    <property type="component" value="Unassembled WGS sequence"/>
</dbReference>
<evidence type="ECO:0000313" key="3">
    <source>
        <dbReference type="Proteomes" id="UP000000305"/>
    </source>
</evidence>
<dbReference type="AlphaFoldDB" id="E9I022"/>
<dbReference type="GO" id="GO:0016236">
    <property type="term" value="P:macroautophagy"/>
    <property type="evidence" value="ECO:0000318"/>
    <property type="project" value="GO_Central"/>
</dbReference>
<dbReference type="GO" id="GO:0005776">
    <property type="term" value="C:autophagosome"/>
    <property type="evidence" value="ECO:0000318"/>
    <property type="project" value="GO_Central"/>
</dbReference>
<dbReference type="OrthoDB" id="2019917at2759"/>
<dbReference type="GO" id="GO:0097051">
    <property type="term" value="P:establishment of protein localization to endoplasmic reticulum membrane"/>
    <property type="evidence" value="ECO:0000318"/>
    <property type="project" value="GO_Central"/>
</dbReference>
<dbReference type="InterPro" id="IPR029257">
    <property type="entry name" value="RAB3GAP2_C"/>
</dbReference>
<sequence>MSSGKEPPSFVRYDDLPTCEGATPIARSSHPTSLGQYHQVQTLHLPPAWRSLGSMFSPFFINEWGDSHFFKDVHSYPPLPSQKADLIVVQIRLQFLKDVISKAVEHMKINEYSNLKCTACTVPAMRTAAEQFSDLHVPDVPVAVVMRTATQVSDVHFSVMFLCEELSGLFLTNKSERIMTQNVGIIVLMKMQ</sequence>
<evidence type="ECO:0000259" key="1">
    <source>
        <dbReference type="Pfam" id="PF14656"/>
    </source>
</evidence>
<dbReference type="GO" id="GO:0005886">
    <property type="term" value="C:plasma membrane"/>
    <property type="evidence" value="ECO:0000318"/>
    <property type="project" value="GO_Central"/>
</dbReference>
<name>E9I022_DAPPU</name>
<gene>
    <name evidence="2" type="ORF">DAPPUDRAFT_120008</name>
</gene>
<dbReference type="GO" id="GO:0099536">
    <property type="term" value="P:synaptic signaling"/>
    <property type="evidence" value="ECO:0000318"/>
    <property type="project" value="GO_Central"/>
</dbReference>
<organism evidence="2 3">
    <name type="scientific">Daphnia pulex</name>
    <name type="common">Water flea</name>
    <dbReference type="NCBI Taxonomy" id="6669"/>
    <lineage>
        <taxon>Eukaryota</taxon>
        <taxon>Metazoa</taxon>
        <taxon>Ecdysozoa</taxon>
        <taxon>Arthropoda</taxon>
        <taxon>Crustacea</taxon>
        <taxon>Branchiopoda</taxon>
        <taxon>Diplostraca</taxon>
        <taxon>Cladocera</taxon>
        <taxon>Anomopoda</taxon>
        <taxon>Daphniidae</taxon>
        <taxon>Daphnia</taxon>
    </lineage>
</organism>
<feature type="domain" description="Rab3GAP regulatory subunit C-terminal" evidence="1">
    <location>
        <begin position="65"/>
        <end position="113"/>
    </location>
</feature>